<feature type="domain" description="Chitin-binding type-3" evidence="5">
    <location>
        <begin position="199"/>
        <end position="245"/>
    </location>
</feature>
<dbReference type="PANTHER" id="PTHR34823">
    <property type="entry name" value="GLCNAC-BINDING PROTEIN A"/>
    <property type="match status" value="1"/>
</dbReference>
<dbReference type="RefSeq" id="WP_191837187.1">
    <property type="nucleotide sequence ID" value="NZ_BAAALB010000001.1"/>
</dbReference>
<proteinExistence type="predicted"/>
<keyword evidence="1 4" id="KW-0732">Signal</keyword>
<dbReference type="InterPro" id="IPR003610">
    <property type="entry name" value="CBM5/12"/>
</dbReference>
<dbReference type="InterPro" id="IPR014756">
    <property type="entry name" value="Ig_E-set"/>
</dbReference>
<sequence>MRKRIVLPVLSIFTILVSGLIANPASAHGYISSPPSRQANCAQGRVTGCGDIVYEPQSVEAPKGSMQCNGGGSRFAVLNDNSKNWPAASVGNNVTFNWVLTARHRTSTWEYFVGSTRIAVFNDNGAQPGATVSHNVSLGGRTGRFTVLARWNIYDTAMAFYSCVDLQVGSGGGNPTPPPTSPSPNPPQSPPPSNPPPAGGTWAAGTAYAVGATVTYGGLSYRCLQAHTALAGWEPPNVPALWQRI</sequence>
<evidence type="ECO:0000256" key="2">
    <source>
        <dbReference type="ARBA" id="ARBA00022801"/>
    </source>
</evidence>
<dbReference type="InterPro" id="IPR051024">
    <property type="entry name" value="GlcNAc_Chitin_IntDeg"/>
</dbReference>
<evidence type="ECO:0000256" key="4">
    <source>
        <dbReference type="SAM" id="SignalP"/>
    </source>
</evidence>
<keyword evidence="7" id="KW-1185">Reference proteome</keyword>
<keyword evidence="2" id="KW-0378">Hydrolase</keyword>
<dbReference type="Gene3D" id="2.70.50.50">
    <property type="entry name" value="chitin-binding protein cbp21"/>
    <property type="match status" value="1"/>
</dbReference>
<evidence type="ECO:0000313" key="6">
    <source>
        <dbReference type="EMBL" id="GIF94583.1"/>
    </source>
</evidence>
<dbReference type="InterPro" id="IPR036573">
    <property type="entry name" value="CBM_sf_5/12"/>
</dbReference>
<dbReference type="AlphaFoldDB" id="A0A8J3K8P7"/>
<reference evidence="6 7" key="1">
    <citation type="submission" date="2021-01" db="EMBL/GenBank/DDBJ databases">
        <title>Whole genome shotgun sequence of Catellatospora chokoriensis NBRC 107358.</title>
        <authorList>
            <person name="Komaki H."/>
            <person name="Tamura T."/>
        </authorList>
    </citation>
    <scope>NUCLEOTIDE SEQUENCE [LARGE SCALE GENOMIC DNA]</scope>
    <source>
        <strain evidence="6 7">NBRC 107358</strain>
    </source>
</reference>
<dbReference type="GO" id="GO:0030246">
    <property type="term" value="F:carbohydrate binding"/>
    <property type="evidence" value="ECO:0007669"/>
    <property type="project" value="InterPro"/>
</dbReference>
<feature type="signal peptide" evidence="4">
    <location>
        <begin position="1"/>
        <end position="27"/>
    </location>
</feature>
<dbReference type="GO" id="GO:0004553">
    <property type="term" value="F:hydrolase activity, hydrolyzing O-glycosyl compounds"/>
    <property type="evidence" value="ECO:0007669"/>
    <property type="project" value="InterPro"/>
</dbReference>
<dbReference type="Pfam" id="PF03067">
    <property type="entry name" value="LPMO_10"/>
    <property type="match status" value="1"/>
</dbReference>
<dbReference type="Gene3D" id="2.10.10.20">
    <property type="entry name" value="Carbohydrate-binding module superfamily 5/12"/>
    <property type="match status" value="1"/>
</dbReference>
<protein>
    <submittedName>
        <fullName evidence="6">Cellulose-binding protein</fullName>
    </submittedName>
</protein>
<dbReference type="GO" id="GO:0005576">
    <property type="term" value="C:extracellular region"/>
    <property type="evidence" value="ECO:0007669"/>
    <property type="project" value="InterPro"/>
</dbReference>
<feature type="chain" id="PRO_5035282858" evidence="4">
    <location>
        <begin position="28"/>
        <end position="245"/>
    </location>
</feature>
<feature type="compositionally biased region" description="Pro residues" evidence="3">
    <location>
        <begin position="175"/>
        <end position="198"/>
    </location>
</feature>
<feature type="region of interest" description="Disordered" evidence="3">
    <location>
        <begin position="171"/>
        <end position="200"/>
    </location>
</feature>
<evidence type="ECO:0000256" key="3">
    <source>
        <dbReference type="SAM" id="MobiDB-lite"/>
    </source>
</evidence>
<dbReference type="PANTHER" id="PTHR34823:SF1">
    <property type="entry name" value="CHITIN-BINDING TYPE-4 DOMAIN-CONTAINING PROTEIN"/>
    <property type="match status" value="1"/>
</dbReference>
<dbReference type="SUPFAM" id="SSF51055">
    <property type="entry name" value="Carbohydrate binding domain"/>
    <property type="match status" value="1"/>
</dbReference>
<accession>A0A8J3K8P7</accession>
<dbReference type="CDD" id="cd12214">
    <property type="entry name" value="ChiA1_BD"/>
    <property type="match status" value="1"/>
</dbReference>
<dbReference type="CDD" id="cd21177">
    <property type="entry name" value="LPMO_AA10"/>
    <property type="match status" value="1"/>
</dbReference>
<dbReference type="InterPro" id="IPR004302">
    <property type="entry name" value="Cellulose/chitin-bd_N"/>
</dbReference>
<dbReference type="SMART" id="SM00495">
    <property type="entry name" value="ChtBD3"/>
    <property type="match status" value="1"/>
</dbReference>
<dbReference type="SUPFAM" id="SSF81296">
    <property type="entry name" value="E set domains"/>
    <property type="match status" value="1"/>
</dbReference>
<evidence type="ECO:0000256" key="1">
    <source>
        <dbReference type="ARBA" id="ARBA00022729"/>
    </source>
</evidence>
<gene>
    <name evidence="6" type="primary">cpbD_2</name>
    <name evidence="6" type="ORF">Cch02nite_80270</name>
</gene>
<evidence type="ECO:0000259" key="5">
    <source>
        <dbReference type="SMART" id="SM00495"/>
    </source>
</evidence>
<name>A0A8J3K8P7_9ACTN</name>
<comment type="caution">
    <text evidence="6">The sequence shown here is derived from an EMBL/GenBank/DDBJ whole genome shotgun (WGS) entry which is preliminary data.</text>
</comment>
<dbReference type="Pfam" id="PF02839">
    <property type="entry name" value="CBM_5_12"/>
    <property type="match status" value="1"/>
</dbReference>
<dbReference type="Proteomes" id="UP000619293">
    <property type="component" value="Unassembled WGS sequence"/>
</dbReference>
<organism evidence="6 7">
    <name type="scientific">Catellatospora chokoriensis</name>
    <dbReference type="NCBI Taxonomy" id="310353"/>
    <lineage>
        <taxon>Bacteria</taxon>
        <taxon>Bacillati</taxon>
        <taxon>Actinomycetota</taxon>
        <taxon>Actinomycetes</taxon>
        <taxon>Micromonosporales</taxon>
        <taxon>Micromonosporaceae</taxon>
        <taxon>Catellatospora</taxon>
    </lineage>
</organism>
<evidence type="ECO:0000313" key="7">
    <source>
        <dbReference type="Proteomes" id="UP000619293"/>
    </source>
</evidence>
<dbReference type="GO" id="GO:0005975">
    <property type="term" value="P:carbohydrate metabolic process"/>
    <property type="evidence" value="ECO:0007669"/>
    <property type="project" value="InterPro"/>
</dbReference>
<dbReference type="EMBL" id="BONG01000105">
    <property type="protein sequence ID" value="GIF94583.1"/>
    <property type="molecule type" value="Genomic_DNA"/>
</dbReference>